<gene>
    <name evidence="2" type="ORF">DSAG12_02486</name>
</gene>
<evidence type="ECO:0000259" key="1">
    <source>
        <dbReference type="SMART" id="SM00873"/>
    </source>
</evidence>
<dbReference type="Pfam" id="PF03483">
    <property type="entry name" value="B3_4"/>
    <property type="match status" value="1"/>
</dbReference>
<dbReference type="SMART" id="SM00873">
    <property type="entry name" value="B3_4"/>
    <property type="match status" value="1"/>
</dbReference>
<evidence type="ECO:0000313" key="2">
    <source>
        <dbReference type="EMBL" id="QEE16656.1"/>
    </source>
</evidence>
<name>A0A5B9DD64_9ARCH</name>
<dbReference type="InterPro" id="IPR005146">
    <property type="entry name" value="B3/B4_tRNA-bd"/>
</dbReference>
<dbReference type="PANTHER" id="PTHR39209">
    <property type="match status" value="1"/>
</dbReference>
<evidence type="ECO:0000313" key="3">
    <source>
        <dbReference type="Proteomes" id="UP000321408"/>
    </source>
</evidence>
<dbReference type="Gene3D" id="3.50.40.10">
    <property type="entry name" value="Phenylalanyl-trna Synthetase, Chain B, domain 3"/>
    <property type="match status" value="1"/>
</dbReference>
<dbReference type="RefSeq" id="WP_147663566.1">
    <property type="nucleotide sequence ID" value="NZ_CP042905.2"/>
</dbReference>
<dbReference type="GO" id="GO:0003723">
    <property type="term" value="F:RNA binding"/>
    <property type="evidence" value="ECO:0007669"/>
    <property type="project" value="InterPro"/>
</dbReference>
<reference evidence="2 3" key="2">
    <citation type="journal article" date="2024" name="Int. J. Syst. Evol. Microbiol.">
        <title>Promethearchaeum syntrophicum gen. nov., sp. nov., an anaerobic, obligately syntrophic archaeon, the first isolate of the lineage 'Asgard' archaea, and proposal of the new archaeal phylum Promethearchaeota phyl. nov. and kingdom Promethearchaeati regn. nov.</title>
        <authorList>
            <person name="Imachi H."/>
            <person name="Nobu M.K."/>
            <person name="Kato S."/>
            <person name="Takaki Y."/>
            <person name="Miyazaki M."/>
            <person name="Miyata M."/>
            <person name="Ogawara M."/>
            <person name="Saito Y."/>
            <person name="Sakai S."/>
            <person name="Tahara Y.O."/>
            <person name="Takano Y."/>
            <person name="Tasumi E."/>
            <person name="Uematsu K."/>
            <person name="Yoshimura T."/>
            <person name="Itoh T."/>
            <person name="Ohkuma M."/>
            <person name="Takai K."/>
        </authorList>
    </citation>
    <scope>NUCLEOTIDE SEQUENCE [LARGE SCALE GENOMIC DNA]</scope>
    <source>
        <strain evidence="2 3">MK-D1</strain>
    </source>
</reference>
<dbReference type="AlphaFoldDB" id="A0A5B9DD64"/>
<dbReference type="PANTHER" id="PTHR39209:SF2">
    <property type="entry name" value="CYTOPLASMIC PROTEIN"/>
    <property type="match status" value="1"/>
</dbReference>
<dbReference type="EMBL" id="CP042905">
    <property type="protein sequence ID" value="QEE16656.1"/>
    <property type="molecule type" value="Genomic_DNA"/>
</dbReference>
<dbReference type="GO" id="GO:0004826">
    <property type="term" value="F:phenylalanine-tRNA ligase activity"/>
    <property type="evidence" value="ECO:0007669"/>
    <property type="project" value="InterPro"/>
</dbReference>
<feature type="domain" description="B3/B4 tRNA-binding" evidence="1">
    <location>
        <begin position="64"/>
        <end position="217"/>
    </location>
</feature>
<protein>
    <submittedName>
        <fullName evidence="2">B3/4 domain-containing protein</fullName>
    </submittedName>
</protein>
<keyword evidence="3" id="KW-1185">Reference proteome</keyword>
<accession>A0A5B9DD64</accession>
<dbReference type="OrthoDB" id="35982at2157"/>
<dbReference type="InterPro" id="IPR020825">
    <property type="entry name" value="Phe-tRNA_synthase-like_B3/B4"/>
</dbReference>
<organism evidence="2 3">
    <name type="scientific">Promethearchaeum syntrophicum</name>
    <dbReference type="NCBI Taxonomy" id="2594042"/>
    <lineage>
        <taxon>Archaea</taxon>
        <taxon>Promethearchaeati</taxon>
        <taxon>Promethearchaeota</taxon>
        <taxon>Promethearchaeia</taxon>
        <taxon>Promethearchaeales</taxon>
        <taxon>Promethearchaeaceae</taxon>
        <taxon>Promethearchaeum</taxon>
    </lineage>
</organism>
<dbReference type="Proteomes" id="UP000321408">
    <property type="component" value="Chromosome"/>
</dbReference>
<sequence length="234" mass="27234">MIQISFSNNLQKNDIQISIATMEISDFKIISDKYDFDQIILKIKSDLKSKYTIENIKDDQIVSKYRKFYWNHLHLDPTKIRPSSEALIRRILKNQRIPKISAFVDAYNWASAAALIPMGAYDIETFDYPIVFRLTQKNETFIPIGMDVKNLPPNTLVISDKKDTILSQYPYRDSKFSMVTRNSKNIILIACGVPGISKDQLFFALARTKKHLEFLRNKKVINFKLSEFEYFSLA</sequence>
<dbReference type="GeneID" id="41330470"/>
<reference evidence="2 3" key="1">
    <citation type="journal article" date="2020" name="Nature">
        <title>Isolation of an archaeon at the prokaryote-eukaryote interface.</title>
        <authorList>
            <person name="Imachi H."/>
            <person name="Nobu M.K."/>
            <person name="Nakahara N."/>
            <person name="Morono Y."/>
            <person name="Ogawara M."/>
            <person name="Takaki Y."/>
            <person name="Takano Y."/>
            <person name="Uematsu K."/>
            <person name="Ikuta T."/>
            <person name="Ito M."/>
            <person name="Matsui Y."/>
            <person name="Miyazaki M."/>
            <person name="Murata K."/>
            <person name="Saito Y."/>
            <person name="Sakai S."/>
            <person name="Song C."/>
            <person name="Tasumi E."/>
            <person name="Yamanaka Y."/>
            <person name="Yamaguchi T."/>
            <person name="Kamagata Y."/>
            <person name="Tamaki H."/>
            <person name="Takai K."/>
        </authorList>
    </citation>
    <scope>NUCLEOTIDE SEQUENCE [LARGE SCALE GENOMIC DNA]</scope>
    <source>
        <strain evidence="2 3">MK-D1</strain>
    </source>
</reference>
<proteinExistence type="predicted"/>
<dbReference type="SUPFAM" id="SSF56037">
    <property type="entry name" value="PheT/TilS domain"/>
    <property type="match status" value="1"/>
</dbReference>
<dbReference type="KEGG" id="psyt:DSAG12_02486"/>